<dbReference type="PANTHER" id="PTHR24257">
    <property type="entry name" value="CHYMOTRYPSIN-LIKE ELASTASE FAMILY MEMBER"/>
    <property type="match status" value="1"/>
</dbReference>
<keyword evidence="4 6" id="KW-0720">Serine protease</keyword>
<dbReference type="InterPro" id="IPR009003">
    <property type="entry name" value="Peptidase_S1_PA"/>
</dbReference>
<dbReference type="OMA" id="WNDADCK"/>
<organism evidence="9 10">
    <name type="scientific">Lepisosteus oculatus</name>
    <name type="common">Spotted gar</name>
    <dbReference type="NCBI Taxonomy" id="7918"/>
    <lineage>
        <taxon>Eukaryota</taxon>
        <taxon>Metazoa</taxon>
        <taxon>Chordata</taxon>
        <taxon>Craniata</taxon>
        <taxon>Vertebrata</taxon>
        <taxon>Euteleostomi</taxon>
        <taxon>Actinopterygii</taxon>
        <taxon>Neopterygii</taxon>
        <taxon>Holostei</taxon>
        <taxon>Semionotiformes</taxon>
        <taxon>Lepisosteidae</taxon>
        <taxon>Lepisosteus</taxon>
    </lineage>
</organism>
<dbReference type="PROSITE" id="PS00134">
    <property type="entry name" value="TRYPSIN_HIS"/>
    <property type="match status" value="2"/>
</dbReference>
<evidence type="ECO:0000259" key="8">
    <source>
        <dbReference type="PROSITE" id="PS50240"/>
    </source>
</evidence>
<keyword evidence="3 6" id="KW-0378">Hydrolase</keyword>
<evidence type="ECO:0000256" key="6">
    <source>
        <dbReference type="RuleBase" id="RU363034"/>
    </source>
</evidence>
<dbReference type="GO" id="GO:0005615">
    <property type="term" value="C:extracellular space"/>
    <property type="evidence" value="ECO:0000318"/>
    <property type="project" value="GO_Central"/>
</dbReference>
<dbReference type="PRINTS" id="PR00722">
    <property type="entry name" value="CHYMOTRYPSIN"/>
</dbReference>
<dbReference type="EMBL" id="AHAT01010428">
    <property type="status" value="NOT_ANNOTATED_CDS"/>
    <property type="molecule type" value="Genomic_DNA"/>
</dbReference>
<dbReference type="InterPro" id="IPR043504">
    <property type="entry name" value="Peptidase_S1_PA_chymotrypsin"/>
</dbReference>
<dbReference type="AlphaFoldDB" id="W5MUL5"/>
<dbReference type="PROSITE" id="PS50240">
    <property type="entry name" value="TRYPSIN_DOM"/>
    <property type="match status" value="2"/>
</dbReference>
<evidence type="ECO:0000256" key="2">
    <source>
        <dbReference type="ARBA" id="ARBA00022729"/>
    </source>
</evidence>
<proteinExistence type="predicted"/>
<reference evidence="9" key="3">
    <citation type="submission" date="2025-09" db="UniProtKB">
        <authorList>
            <consortium name="Ensembl"/>
        </authorList>
    </citation>
    <scope>IDENTIFICATION</scope>
</reference>
<dbReference type="Bgee" id="ENSLOCG00000009870">
    <property type="expression patterns" value="Expressed in liver and 3 other cell types or tissues"/>
</dbReference>
<dbReference type="InterPro" id="IPR033116">
    <property type="entry name" value="TRYPSIN_SER"/>
</dbReference>
<evidence type="ECO:0000313" key="10">
    <source>
        <dbReference type="Proteomes" id="UP000018468"/>
    </source>
</evidence>
<dbReference type="GeneTree" id="ENSGT01030000234528"/>
<keyword evidence="10" id="KW-1185">Reference proteome</keyword>
<reference evidence="10" key="1">
    <citation type="submission" date="2011-12" db="EMBL/GenBank/DDBJ databases">
        <title>The Draft Genome of Lepisosteus oculatus.</title>
        <authorList>
            <consortium name="The Broad Institute Genome Assembly &amp; Analysis Group"/>
            <consortium name="Computational R&amp;D Group"/>
            <consortium name="and Sequencing Platform"/>
            <person name="Di Palma F."/>
            <person name="Alfoldi J."/>
            <person name="Johnson J."/>
            <person name="Berlin A."/>
            <person name="Gnerre S."/>
            <person name="Jaffe D."/>
            <person name="MacCallum I."/>
            <person name="Young S."/>
            <person name="Walker B.J."/>
            <person name="Lander E.S."/>
            <person name="Lindblad-Toh K."/>
        </authorList>
    </citation>
    <scope>NUCLEOTIDE SEQUENCE [LARGE SCALE GENOMIC DNA]</scope>
</reference>
<dbReference type="eggNOG" id="KOG3627">
    <property type="taxonomic scope" value="Eukaryota"/>
</dbReference>
<dbReference type="Ensembl" id="ENSLOCT00000012095.1">
    <property type="protein sequence ID" value="ENSLOCP00000012074.1"/>
    <property type="gene ID" value="ENSLOCG00000009870.1"/>
</dbReference>
<evidence type="ECO:0000256" key="4">
    <source>
        <dbReference type="ARBA" id="ARBA00022825"/>
    </source>
</evidence>
<dbReference type="FunFam" id="2.40.10.10:FF:000120">
    <property type="entry name" value="Putative serine protease"/>
    <property type="match status" value="2"/>
</dbReference>
<dbReference type="InterPro" id="IPR050850">
    <property type="entry name" value="Peptidase_S1_Elastase_sf"/>
</dbReference>
<dbReference type="InterPro" id="IPR001254">
    <property type="entry name" value="Trypsin_dom"/>
</dbReference>
<evidence type="ECO:0000256" key="3">
    <source>
        <dbReference type="ARBA" id="ARBA00022801"/>
    </source>
</evidence>
<keyword evidence="1 6" id="KW-0645">Protease</keyword>
<feature type="signal peptide" evidence="7">
    <location>
        <begin position="1"/>
        <end position="15"/>
    </location>
</feature>
<dbReference type="Proteomes" id="UP000018468">
    <property type="component" value="Linkage group LG9"/>
</dbReference>
<dbReference type="HOGENOM" id="CLU_004497_3_0_1"/>
<reference evidence="9" key="2">
    <citation type="submission" date="2025-08" db="UniProtKB">
        <authorList>
            <consortium name="Ensembl"/>
        </authorList>
    </citation>
    <scope>IDENTIFICATION</scope>
</reference>
<dbReference type="InterPro" id="IPR001314">
    <property type="entry name" value="Peptidase_S1A"/>
</dbReference>
<dbReference type="PROSITE" id="PS00135">
    <property type="entry name" value="TRYPSIN_SER"/>
    <property type="match status" value="2"/>
</dbReference>
<dbReference type="STRING" id="7918.ENSLOCP00000012074"/>
<feature type="domain" description="Peptidase S1" evidence="8">
    <location>
        <begin position="32"/>
        <end position="273"/>
    </location>
</feature>
<dbReference type="Gene3D" id="2.40.10.10">
    <property type="entry name" value="Trypsin-like serine proteases"/>
    <property type="match status" value="4"/>
</dbReference>
<protein>
    <submittedName>
        <fullName evidence="9">Elastase-1-like</fullName>
    </submittedName>
</protein>
<dbReference type="InParanoid" id="W5MUL5"/>
<dbReference type="GO" id="GO:0004252">
    <property type="term" value="F:serine-type endopeptidase activity"/>
    <property type="evidence" value="ECO:0000318"/>
    <property type="project" value="GO_Central"/>
</dbReference>
<keyword evidence="2 7" id="KW-0732">Signal</keyword>
<evidence type="ECO:0000256" key="7">
    <source>
        <dbReference type="SAM" id="SignalP"/>
    </source>
</evidence>
<sequence length="620" mass="68561">MRLLVLLSCLGVIYGSHSPLRDAVSSQGTERVVGGTDAPPNYWRWQVSLQYGEPYDETSFYHICGGTLISINFVMTAGHCILSPQSTNFRVVLGEYNLYIQEGTEIVLPVERIFLHPQWTGDLGNGNDIALLKLASPIYDNGFIEIAQLPEYEQFLPNGYTCYITGWGLTQSGGSSPAILQEAPLPIVEHSICSRSDWWGSLAKKTMLCAGGDGNIAGCQGDSGGPLNCYMNGYWQVHGVVSYGPSGMCNAYKKPTVFTRVSSYLGWISSVSVDSLKHSAHFFFLIQIPCYNTKSVFVPKLWYLYCNITSICVTSHIDQQITKKWKFHLLILWEFKCCSEREWGVPVTNSVLLCAIMSLCFFTSSVGADPPHNDFTIINKPKTERVVGGDVARPNSWPWQISLQYTYPNAGGWGVTCGGTLITLRWVMTAAHCVDFDDGSIYRVALGEHNLYVEEGTEYYRDVDQIIIHEKWDGSLARGYDIALLHLAVPAYVSAYVKTATLPPAEAILPSGYPCYITGWGLTEDRGSPSPVLLQALLPVVDIPTCATREYWDYYAQNNMICAGGDGNLAGCQGDSGGPLNCEVNGVWQVHGIVSFGPYICNLYKKPTVFSRVSDYTEWI</sequence>
<dbReference type="GO" id="GO:0006508">
    <property type="term" value="P:proteolysis"/>
    <property type="evidence" value="ECO:0000318"/>
    <property type="project" value="GO_Central"/>
</dbReference>
<dbReference type="InterPro" id="IPR018114">
    <property type="entry name" value="TRYPSIN_HIS"/>
</dbReference>
<dbReference type="SUPFAM" id="SSF50494">
    <property type="entry name" value="Trypsin-like serine proteases"/>
    <property type="match status" value="2"/>
</dbReference>
<evidence type="ECO:0000256" key="1">
    <source>
        <dbReference type="ARBA" id="ARBA00022670"/>
    </source>
</evidence>
<dbReference type="PANTHER" id="PTHR24257:SF22">
    <property type="entry name" value="CHYMOTRYPSIN-LIKE ELASTASE FAMILY MEMBER 3B"/>
    <property type="match status" value="1"/>
</dbReference>
<feature type="domain" description="Peptidase S1" evidence="8">
    <location>
        <begin position="386"/>
        <end position="620"/>
    </location>
</feature>
<accession>W5MUL5</accession>
<name>W5MUL5_LEPOC</name>
<evidence type="ECO:0000313" key="9">
    <source>
        <dbReference type="Ensembl" id="ENSLOCP00000012074.1"/>
    </source>
</evidence>
<feature type="chain" id="PRO_5012926597" evidence="7">
    <location>
        <begin position="16"/>
        <end position="620"/>
    </location>
</feature>
<keyword evidence="5" id="KW-1015">Disulfide bond</keyword>
<dbReference type="SMART" id="SM00020">
    <property type="entry name" value="Tryp_SPc"/>
    <property type="match status" value="2"/>
</dbReference>
<dbReference type="CDD" id="cd00190">
    <property type="entry name" value="Tryp_SPc"/>
    <property type="match status" value="2"/>
</dbReference>
<dbReference type="Pfam" id="PF00089">
    <property type="entry name" value="Trypsin"/>
    <property type="match status" value="2"/>
</dbReference>
<evidence type="ECO:0000256" key="5">
    <source>
        <dbReference type="ARBA" id="ARBA00023157"/>
    </source>
</evidence>